<comment type="catalytic activity">
    <reaction evidence="2">
        <text>a long-chain fatty aldehyde + NADP(+) + CoA = a long-chain fatty acyl-CoA + NADPH + H(+)</text>
        <dbReference type="Rhea" id="RHEA:15437"/>
        <dbReference type="ChEBI" id="CHEBI:15378"/>
        <dbReference type="ChEBI" id="CHEBI:17176"/>
        <dbReference type="ChEBI" id="CHEBI:57287"/>
        <dbReference type="ChEBI" id="CHEBI:57783"/>
        <dbReference type="ChEBI" id="CHEBI:58349"/>
        <dbReference type="ChEBI" id="CHEBI:83139"/>
        <dbReference type="EC" id="1.2.1.50"/>
    </reaction>
</comment>
<dbReference type="EMBL" id="QRVT01000009">
    <property type="protein sequence ID" value="RGS63926.1"/>
    <property type="molecule type" value="Genomic_DNA"/>
</dbReference>
<reference evidence="13 14" key="3">
    <citation type="journal article" date="2019" name="Nat. Med.">
        <title>A library of human gut bacterial isolates paired with longitudinal multiomics data enables mechanistic microbiome research.</title>
        <authorList>
            <person name="Poyet M."/>
            <person name="Groussin M."/>
            <person name="Gibbons S.M."/>
            <person name="Avila-Pacheco J."/>
            <person name="Jiang X."/>
            <person name="Kearney S.M."/>
            <person name="Perrotta A.R."/>
            <person name="Berdy B."/>
            <person name="Zhao S."/>
            <person name="Lieberman T.D."/>
            <person name="Swanson P.K."/>
            <person name="Smith M."/>
            <person name="Roesemann S."/>
            <person name="Alexander J.E."/>
            <person name="Rich S.A."/>
            <person name="Livny J."/>
            <person name="Vlamakis H."/>
            <person name="Clish C."/>
            <person name="Bullock K."/>
            <person name="Deik A."/>
            <person name="Scott J."/>
            <person name="Pierce K.A."/>
            <person name="Xavier R.J."/>
            <person name="Alm E.J."/>
        </authorList>
    </citation>
    <scope>NUCLEOTIDE SEQUENCE [LARGE SCALE GENOMIC DNA]</scope>
    <source>
        <strain evidence="5 14">BIOML-A105</strain>
        <strain evidence="4 13">BIOML-A190</strain>
    </source>
</reference>
<evidence type="ECO:0000313" key="10">
    <source>
        <dbReference type="Proteomes" id="UP000193664"/>
    </source>
</evidence>
<dbReference type="InterPro" id="IPR008670">
    <property type="entry name" value="CoA_reduct_LuxC"/>
</dbReference>
<reference evidence="7 10" key="1">
    <citation type="journal article" date="2016" name="Sci. Rep.">
        <title>Evaluation of genetic diversity among strains of the human gut commensal Bifidobacterium adolescentis.</title>
        <authorList>
            <person name="Duranti S."/>
            <person name="Milani C."/>
            <person name="Lugli G.A."/>
            <person name="Mancabelli L."/>
            <person name="Turroni F."/>
            <person name="Ferrario C."/>
            <person name="Mangifesta M."/>
            <person name="Viappiani A."/>
            <person name="Sanchez B."/>
            <person name="Margolles A."/>
            <person name="van Sinderen D."/>
            <person name="Ventura M."/>
        </authorList>
    </citation>
    <scope>NUCLEOTIDE SEQUENCE [LARGE SCALE GENOMIC DNA]</scope>
    <source>
        <strain evidence="7 10">AD2-8</strain>
    </source>
</reference>
<name>A0A0B5BPT9_BIFAD</name>
<dbReference type="Proteomes" id="UP000470200">
    <property type="component" value="Unassembled WGS sequence"/>
</dbReference>
<dbReference type="Proteomes" id="UP001206013">
    <property type="component" value="Unassembled WGS sequence"/>
</dbReference>
<dbReference type="PIRSF" id="PIRSF009414">
    <property type="entry name" value="LuxC"/>
    <property type="match status" value="1"/>
</dbReference>
<evidence type="ECO:0000313" key="7">
    <source>
        <dbReference type="EMBL" id="OSG93827.1"/>
    </source>
</evidence>
<evidence type="ECO:0000256" key="2">
    <source>
        <dbReference type="PIRNR" id="PIRNR009414"/>
    </source>
</evidence>
<dbReference type="Proteomes" id="UP000193664">
    <property type="component" value="Unassembled WGS sequence"/>
</dbReference>
<keyword evidence="1 2" id="KW-0521">NADP</keyword>
<evidence type="ECO:0000313" key="9">
    <source>
        <dbReference type="EMBL" id="RHK26931.1"/>
    </source>
</evidence>
<dbReference type="EC" id="1.2.1.50" evidence="2"/>
<dbReference type="GO" id="GO:0050062">
    <property type="term" value="F:long-chain-fatty-acyl-CoA reductase activity"/>
    <property type="evidence" value="ECO:0007669"/>
    <property type="project" value="UniProtKB-EC"/>
</dbReference>
<dbReference type="EMBL" id="QRNG01000002">
    <property type="protein sequence ID" value="RHK26931.1"/>
    <property type="molecule type" value="Genomic_DNA"/>
</dbReference>
<dbReference type="SUPFAM" id="SSF53720">
    <property type="entry name" value="ALDH-like"/>
    <property type="match status" value="1"/>
</dbReference>
<dbReference type="EMBL" id="BPPZ01000006">
    <property type="protein sequence ID" value="GJD14310.1"/>
    <property type="molecule type" value="Genomic_DNA"/>
</dbReference>
<evidence type="ECO:0000313" key="11">
    <source>
        <dbReference type="Proteomes" id="UP000285262"/>
    </source>
</evidence>
<evidence type="ECO:0000313" key="5">
    <source>
        <dbReference type="EMBL" id="KAB5884645.1"/>
    </source>
</evidence>
<gene>
    <name evidence="3" type="primary">luxC</name>
    <name evidence="7" type="ORF">AD0028_1195</name>
    <name evidence="3" type="ORF">BIFAD42_12940</name>
    <name evidence="9" type="ORF">DW072_02080</name>
    <name evidence="8" type="ORF">DWX79_08980</name>
    <name evidence="5" type="ORF">GA629_06015</name>
    <name evidence="4" type="ORF">GA752_07075</name>
    <name evidence="6" type="ORF">NE692_06200</name>
</gene>
<evidence type="ECO:0000313" key="12">
    <source>
        <dbReference type="Proteomes" id="UP000285462"/>
    </source>
</evidence>
<evidence type="ECO:0000313" key="3">
    <source>
        <dbReference type="EMBL" id="GJD14310.1"/>
    </source>
</evidence>
<protein>
    <recommendedName>
        <fullName evidence="2">Acyl-CoA reductase</fullName>
        <ecNumber evidence="2">1.2.1.50</ecNumber>
    </recommendedName>
</protein>
<comment type="caution">
    <text evidence="5">The sequence shown here is derived from an EMBL/GenBank/DDBJ whole genome shotgun (WGS) entry which is preliminary data.</text>
</comment>
<keyword evidence="2" id="KW-0560">Oxidoreductase</keyword>
<dbReference type="CDD" id="cd07080">
    <property type="entry name" value="ALDH_Acyl-CoA-Red_LuxC"/>
    <property type="match status" value="1"/>
</dbReference>
<sequence length="504" mass="55574">MSDVDIFHAPRDFEFHDFDTRNVTASDGGTATLRFPRLDADAVHALAASVRRHRAEKLARYSTDGIVDVIARAVELWTDPEYPERRLAERLIPAVTGYDASMVRIELKRYMRMFRRRELLRFVDDELNCPQMLDEYRPNRSGGYTRLYGPELSFHVFSSNVPGIPVWSMTMGLLTKSAILGKSSFDEPLMPVLFARSLASVDPDMADALAIVPWRGGTVDLEDAAIGEADAVVAYGSSHTTEAIRPRVRAGKPFLSYGAKIGFSLIGREALRADLYAGTVHRMAIDVATYDQQSCLAPQTMFVERGGAMSPAQVAELLASELDGQQRKYPRSTPSEEESMAIQRLRSTAQMKALMLGAGPMAAAAGNADDAPSDDPFVVQSRSGTDWTVLYYPSIGMADSLSTPLNRTVNIVAVDHVEDALPTLRPYAQWLQTCGVALAPDRLFDVAQRVGETGIDRICPVGEMNRAKSGWHHDGGFNLLDLVHAVDIERNTDTYCDGFDMDVE</sequence>
<dbReference type="GO" id="GO:0003995">
    <property type="term" value="F:acyl-CoA dehydrogenase activity"/>
    <property type="evidence" value="ECO:0007669"/>
    <property type="project" value="InterPro"/>
</dbReference>
<dbReference type="Proteomes" id="UP000437631">
    <property type="component" value="Unassembled WGS sequence"/>
</dbReference>
<organism evidence="5 14">
    <name type="scientific">Bifidobacterium adolescentis</name>
    <dbReference type="NCBI Taxonomy" id="1680"/>
    <lineage>
        <taxon>Bacteria</taxon>
        <taxon>Bacillati</taxon>
        <taxon>Actinomycetota</taxon>
        <taxon>Actinomycetes</taxon>
        <taxon>Bifidobacteriales</taxon>
        <taxon>Bifidobacteriaceae</taxon>
        <taxon>Bifidobacterium</taxon>
    </lineage>
</organism>
<dbReference type="EMBL" id="LNKF01000004">
    <property type="protein sequence ID" value="OSG93827.1"/>
    <property type="molecule type" value="Genomic_DNA"/>
</dbReference>
<dbReference type="GO" id="GO:0008218">
    <property type="term" value="P:bioluminescence"/>
    <property type="evidence" value="ECO:0007669"/>
    <property type="project" value="InterPro"/>
</dbReference>
<evidence type="ECO:0000313" key="8">
    <source>
        <dbReference type="EMBL" id="RGS63926.1"/>
    </source>
</evidence>
<dbReference type="AlphaFoldDB" id="A0A0B5BPT9"/>
<reference evidence="11 12" key="2">
    <citation type="submission" date="2018-08" db="EMBL/GenBank/DDBJ databases">
        <title>A genome reference for cultivated species of the human gut microbiota.</title>
        <authorList>
            <person name="Zou Y."/>
            <person name="Xue W."/>
            <person name="Luo G."/>
        </authorList>
    </citation>
    <scope>NUCLEOTIDE SEQUENCE [LARGE SCALE GENOMIC DNA]</scope>
    <source>
        <strain evidence="8 12">AF21-27</strain>
        <strain evidence="9 11">AF45-19</strain>
    </source>
</reference>
<dbReference type="InterPro" id="IPR016161">
    <property type="entry name" value="Ald_DH/histidinol_DH"/>
</dbReference>
<dbReference type="Proteomes" id="UP000285462">
    <property type="component" value="Unassembled WGS sequence"/>
</dbReference>
<dbReference type="RefSeq" id="WP_039775293.1">
    <property type="nucleotide sequence ID" value="NZ_BPPZ01000006.1"/>
</dbReference>
<dbReference type="Proteomes" id="UP000285262">
    <property type="component" value="Unassembled WGS sequence"/>
</dbReference>
<evidence type="ECO:0000256" key="1">
    <source>
        <dbReference type="ARBA" id="ARBA00022857"/>
    </source>
</evidence>
<evidence type="ECO:0000313" key="4">
    <source>
        <dbReference type="EMBL" id="KAB5746194.1"/>
    </source>
</evidence>
<comment type="similarity">
    <text evidence="2">Belongs to the LuxC family.</text>
</comment>
<dbReference type="EMBL" id="WDIP01000005">
    <property type="protein sequence ID" value="KAB5884645.1"/>
    <property type="molecule type" value="Genomic_DNA"/>
</dbReference>
<dbReference type="Proteomes" id="UP000886943">
    <property type="component" value="Unassembled WGS sequence"/>
</dbReference>
<evidence type="ECO:0000313" key="13">
    <source>
        <dbReference type="Proteomes" id="UP000437631"/>
    </source>
</evidence>
<reference evidence="3" key="4">
    <citation type="submission" date="2021-08" db="EMBL/GenBank/DDBJ databases">
        <title>Draft genome sequence of the GABA producer Bifidobacterium adolescentis 4-2, isolated from healthy human feces.</title>
        <authorList>
            <person name="Altaib H."/>
            <person name="Niwa R."/>
            <person name="Abe M."/>
            <person name="Suzuki T."/>
        </authorList>
    </citation>
    <scope>NUCLEOTIDE SEQUENCE</scope>
    <source>
        <strain evidence="3">4-2</strain>
    </source>
</reference>
<evidence type="ECO:0000313" key="6">
    <source>
        <dbReference type="EMBL" id="MCQ4793050.1"/>
    </source>
</evidence>
<accession>A0A0B5BPT9</accession>
<dbReference type="Pfam" id="PF05893">
    <property type="entry name" value="LuxC"/>
    <property type="match status" value="1"/>
</dbReference>
<dbReference type="EMBL" id="JANFYM010000005">
    <property type="protein sequence ID" value="MCQ4793050.1"/>
    <property type="molecule type" value="Genomic_DNA"/>
</dbReference>
<dbReference type="EMBL" id="WDLT01000007">
    <property type="protein sequence ID" value="KAB5746194.1"/>
    <property type="molecule type" value="Genomic_DNA"/>
</dbReference>
<evidence type="ECO:0000313" key="14">
    <source>
        <dbReference type="Proteomes" id="UP000470200"/>
    </source>
</evidence>
<proteinExistence type="inferred from homology"/>
<dbReference type="KEGG" id="bado:BBMN23_1074"/>
<reference evidence="6" key="5">
    <citation type="submission" date="2022-06" db="EMBL/GenBank/DDBJ databases">
        <title>Isolation of gut microbiota from human fecal samples.</title>
        <authorList>
            <person name="Pamer E.G."/>
            <person name="Barat B."/>
            <person name="Waligurski E."/>
            <person name="Medina S."/>
            <person name="Paddock L."/>
            <person name="Mostad J."/>
        </authorList>
    </citation>
    <scope>NUCLEOTIDE SEQUENCE</scope>
    <source>
        <strain evidence="6">SL.1.01</strain>
    </source>
</reference>